<dbReference type="InterPro" id="IPR039261">
    <property type="entry name" value="FNR_nucleotide-bd"/>
</dbReference>
<evidence type="ECO:0000256" key="2">
    <source>
        <dbReference type="ARBA" id="ARBA00006278"/>
    </source>
</evidence>
<keyword evidence="17" id="KW-1185">Reference proteome</keyword>
<feature type="transmembrane region" description="Helical" evidence="14">
    <location>
        <begin position="221"/>
        <end position="240"/>
    </location>
</feature>
<keyword evidence="5" id="KW-1003">Cell membrane</keyword>
<dbReference type="EMBL" id="JARJCN010000045">
    <property type="protein sequence ID" value="KAJ7082379.1"/>
    <property type="molecule type" value="Genomic_DNA"/>
</dbReference>
<dbReference type="InterPro" id="IPR017927">
    <property type="entry name" value="FAD-bd_FR_type"/>
</dbReference>
<feature type="domain" description="FAD-binding FR-type" evidence="15">
    <location>
        <begin position="310"/>
        <end position="451"/>
    </location>
</feature>
<comment type="caution">
    <text evidence="16">The sequence shown here is derived from an EMBL/GenBank/DDBJ whole genome shotgun (WGS) entry which is preliminary data.</text>
</comment>
<keyword evidence="11 14" id="KW-0472">Membrane</keyword>
<dbReference type="AlphaFoldDB" id="A0AAD6TWV7"/>
<evidence type="ECO:0000256" key="4">
    <source>
        <dbReference type="ARBA" id="ARBA00022448"/>
    </source>
</evidence>
<feature type="transmembrane region" description="Helical" evidence="14">
    <location>
        <begin position="103"/>
        <end position="126"/>
    </location>
</feature>
<dbReference type="EC" id="1.16.1.9" evidence="3"/>
<dbReference type="InterPro" id="IPR013121">
    <property type="entry name" value="Fe_red_NAD-bd_6"/>
</dbReference>
<evidence type="ECO:0000256" key="6">
    <source>
        <dbReference type="ARBA" id="ARBA00022692"/>
    </source>
</evidence>
<proteinExistence type="inferred from homology"/>
<evidence type="ECO:0000313" key="16">
    <source>
        <dbReference type="EMBL" id="KAJ7082379.1"/>
    </source>
</evidence>
<evidence type="ECO:0000259" key="15">
    <source>
        <dbReference type="PROSITE" id="PS51384"/>
    </source>
</evidence>
<gene>
    <name evidence="16" type="ORF">B0H15DRAFT_940346</name>
</gene>
<dbReference type="SUPFAM" id="SSF52343">
    <property type="entry name" value="Ferredoxin reductase-like, C-terminal NADP-linked domain"/>
    <property type="match status" value="1"/>
</dbReference>
<name>A0AAD6TWV7_9AGAR</name>
<evidence type="ECO:0000256" key="12">
    <source>
        <dbReference type="ARBA" id="ARBA00023180"/>
    </source>
</evidence>
<evidence type="ECO:0000256" key="3">
    <source>
        <dbReference type="ARBA" id="ARBA00012668"/>
    </source>
</evidence>
<dbReference type="InterPro" id="IPR013112">
    <property type="entry name" value="FAD-bd_8"/>
</dbReference>
<evidence type="ECO:0000256" key="1">
    <source>
        <dbReference type="ARBA" id="ARBA00004651"/>
    </source>
</evidence>
<evidence type="ECO:0000256" key="14">
    <source>
        <dbReference type="SAM" id="Phobius"/>
    </source>
</evidence>
<keyword evidence="8 14" id="KW-1133">Transmembrane helix</keyword>
<feature type="transmembrane region" description="Helical" evidence="14">
    <location>
        <begin position="146"/>
        <end position="171"/>
    </location>
</feature>
<dbReference type="Pfam" id="PF08022">
    <property type="entry name" value="FAD_binding_8"/>
    <property type="match status" value="1"/>
</dbReference>
<dbReference type="GO" id="GO:0005886">
    <property type="term" value="C:plasma membrane"/>
    <property type="evidence" value="ECO:0007669"/>
    <property type="project" value="UniProtKB-SubCell"/>
</dbReference>
<evidence type="ECO:0000313" key="17">
    <source>
        <dbReference type="Proteomes" id="UP001222325"/>
    </source>
</evidence>
<comment type="similarity">
    <text evidence="2">Belongs to the ferric reductase (FRE) family.</text>
</comment>
<keyword evidence="6 14" id="KW-0812">Transmembrane</keyword>
<feature type="transmembrane region" description="Helical" evidence="14">
    <location>
        <begin position="252"/>
        <end position="270"/>
    </location>
</feature>
<comment type="subcellular location">
    <subcellularLocation>
        <location evidence="1">Cell membrane</location>
        <topology evidence="1">Multi-pass membrane protein</topology>
    </subcellularLocation>
</comment>
<dbReference type="SFLD" id="SFLDG01168">
    <property type="entry name" value="Ferric_reductase_subgroup_(FRE"/>
    <property type="match status" value="1"/>
</dbReference>
<dbReference type="InterPro" id="IPR013130">
    <property type="entry name" value="Fe3_Rdtase_TM_dom"/>
</dbReference>
<evidence type="ECO:0000256" key="5">
    <source>
        <dbReference type="ARBA" id="ARBA00022475"/>
    </source>
</evidence>
<accession>A0AAD6TWV7</accession>
<dbReference type="PROSITE" id="PS51384">
    <property type="entry name" value="FAD_FR"/>
    <property type="match status" value="1"/>
</dbReference>
<keyword evidence="9" id="KW-0560">Oxidoreductase</keyword>
<dbReference type="Pfam" id="PF01794">
    <property type="entry name" value="Ferric_reduct"/>
    <property type="match status" value="1"/>
</dbReference>
<dbReference type="InterPro" id="IPR051410">
    <property type="entry name" value="Ferric/Cupric_Reductase"/>
</dbReference>
<evidence type="ECO:0000256" key="8">
    <source>
        <dbReference type="ARBA" id="ARBA00022989"/>
    </source>
</evidence>
<evidence type="ECO:0000256" key="7">
    <source>
        <dbReference type="ARBA" id="ARBA00022982"/>
    </source>
</evidence>
<dbReference type="InterPro" id="IPR017938">
    <property type="entry name" value="Riboflavin_synthase-like_b-brl"/>
</dbReference>
<dbReference type="CDD" id="cd06186">
    <property type="entry name" value="NOX_Duox_like_FAD_NADP"/>
    <property type="match status" value="1"/>
</dbReference>
<evidence type="ECO:0000256" key="10">
    <source>
        <dbReference type="ARBA" id="ARBA00023065"/>
    </source>
</evidence>
<comment type="catalytic activity">
    <reaction evidence="13">
        <text>2 a Fe(II)-siderophore + NADP(+) + H(+) = 2 a Fe(III)-siderophore + NADPH</text>
        <dbReference type="Rhea" id="RHEA:28795"/>
        <dbReference type="Rhea" id="RHEA-COMP:11342"/>
        <dbReference type="Rhea" id="RHEA-COMP:11344"/>
        <dbReference type="ChEBI" id="CHEBI:15378"/>
        <dbReference type="ChEBI" id="CHEBI:29033"/>
        <dbReference type="ChEBI" id="CHEBI:29034"/>
        <dbReference type="ChEBI" id="CHEBI:57783"/>
        <dbReference type="ChEBI" id="CHEBI:58349"/>
        <dbReference type="EC" id="1.16.1.9"/>
    </reaction>
</comment>
<reference evidence="16" key="1">
    <citation type="submission" date="2023-03" db="EMBL/GenBank/DDBJ databases">
        <title>Massive genome expansion in bonnet fungi (Mycena s.s.) driven by repeated elements and novel gene families across ecological guilds.</title>
        <authorList>
            <consortium name="Lawrence Berkeley National Laboratory"/>
            <person name="Harder C.B."/>
            <person name="Miyauchi S."/>
            <person name="Viragh M."/>
            <person name="Kuo A."/>
            <person name="Thoen E."/>
            <person name="Andreopoulos B."/>
            <person name="Lu D."/>
            <person name="Skrede I."/>
            <person name="Drula E."/>
            <person name="Henrissat B."/>
            <person name="Morin E."/>
            <person name="Kohler A."/>
            <person name="Barry K."/>
            <person name="LaButti K."/>
            <person name="Morin E."/>
            <person name="Salamov A."/>
            <person name="Lipzen A."/>
            <person name="Mereny Z."/>
            <person name="Hegedus B."/>
            <person name="Baldrian P."/>
            <person name="Stursova M."/>
            <person name="Weitz H."/>
            <person name="Taylor A."/>
            <person name="Grigoriev I.V."/>
            <person name="Nagy L.G."/>
            <person name="Martin F."/>
            <person name="Kauserud H."/>
        </authorList>
    </citation>
    <scope>NUCLEOTIDE SEQUENCE</scope>
    <source>
        <strain evidence="16">CBHHK173m</strain>
    </source>
</reference>
<dbReference type="GO" id="GO:0015677">
    <property type="term" value="P:copper ion import"/>
    <property type="evidence" value="ECO:0007669"/>
    <property type="project" value="TreeGrafter"/>
</dbReference>
<dbReference type="Proteomes" id="UP001222325">
    <property type="component" value="Unassembled WGS sequence"/>
</dbReference>
<keyword evidence="12" id="KW-0325">Glycoprotein</keyword>
<dbReference type="Gene3D" id="3.40.50.80">
    <property type="entry name" value="Nucleotide-binding domain of ferredoxin-NADP reductase (FNR) module"/>
    <property type="match status" value="1"/>
</dbReference>
<keyword evidence="4" id="KW-0813">Transport</keyword>
<dbReference type="SUPFAM" id="SSF63380">
    <property type="entry name" value="Riboflavin synthase domain-like"/>
    <property type="match status" value="1"/>
</dbReference>
<keyword evidence="7" id="KW-0249">Electron transport</keyword>
<evidence type="ECO:0000256" key="11">
    <source>
        <dbReference type="ARBA" id="ARBA00023136"/>
    </source>
</evidence>
<sequence>MESSTHSNHTLVLSVAAKLKAVNPDKAPSIHRGHEYPLQIWYLLASFIALISIIHFAAQLSARLRTPHAPGRRKVPTLRRLPAAVLHVFRTTAFRITVSRGSYTLNLTEFFLGCAYMAVIFTWAFINTTNLAGERFAPRYYANRSGFIAATQFPLLIALGMKNNIITFLTGVGFDKLNLLHRIVARVLCVLLWIHGGGRVSSDGNAHSGKVKTLKNFEEGWFRWGVVSATALTLLCFLSVRPLRNRGYEMFLVAHFFVALILLVGSYIHTTDTNETQYIWPSFIIWGLDRFVRFVRIFLVNGGYLNLLGKKTQAHPLNAQVDIISPSLLRMRLFLPDRFSWRPGQVAYLSVPCVSSTPWQAHPFSIASIDAGSGGSASRAESTASSEDEKCASAGGDALAVPTPGHAKELVFFLRVHKGFTKRLLDAATTSGGTATFPVYVDGPYGSPPSARGFGTVLLVAGGSGMAFTLPLLLDLIRGHKTGTNPTCSRVLFVWIIRDREHITAISDILCQALDGLDPKSLGIEIQIHVTTSVDGMDCDEASAATDMEKGGDAATRRLLGFPYIRVCEGRPDVDEIVRTEIGAATGDMSVDVCGARTLTEHVQRALRGATSGADVLRGGPSVRLHVEAFGGA</sequence>
<dbReference type="Pfam" id="PF08030">
    <property type="entry name" value="NAD_binding_6"/>
    <property type="match status" value="1"/>
</dbReference>
<keyword evidence="10" id="KW-0406">Ion transport</keyword>
<feature type="transmembrane region" description="Helical" evidence="14">
    <location>
        <begin position="40"/>
        <end position="58"/>
    </location>
</feature>
<dbReference type="PANTHER" id="PTHR32361:SF9">
    <property type="entry name" value="FERRIC REDUCTASE TRANSMEMBRANE COMPONENT 3-RELATED"/>
    <property type="match status" value="1"/>
</dbReference>
<dbReference type="SFLD" id="SFLDS00052">
    <property type="entry name" value="Ferric_Reductase_Domain"/>
    <property type="match status" value="1"/>
</dbReference>
<evidence type="ECO:0000256" key="9">
    <source>
        <dbReference type="ARBA" id="ARBA00023002"/>
    </source>
</evidence>
<protein>
    <recommendedName>
        <fullName evidence="3">ferric-chelate reductase (NADPH)</fullName>
        <ecNumber evidence="3">1.16.1.9</ecNumber>
    </recommendedName>
</protein>
<organism evidence="16 17">
    <name type="scientific">Mycena belliarum</name>
    <dbReference type="NCBI Taxonomy" id="1033014"/>
    <lineage>
        <taxon>Eukaryota</taxon>
        <taxon>Fungi</taxon>
        <taxon>Dikarya</taxon>
        <taxon>Basidiomycota</taxon>
        <taxon>Agaricomycotina</taxon>
        <taxon>Agaricomycetes</taxon>
        <taxon>Agaricomycetidae</taxon>
        <taxon>Agaricales</taxon>
        <taxon>Marasmiineae</taxon>
        <taxon>Mycenaceae</taxon>
        <taxon>Mycena</taxon>
    </lineage>
</organism>
<dbReference type="GO" id="GO:0052851">
    <property type="term" value="F:ferric-chelate reductase (NADPH) activity"/>
    <property type="evidence" value="ECO:0007669"/>
    <property type="project" value="UniProtKB-EC"/>
</dbReference>
<dbReference type="PANTHER" id="PTHR32361">
    <property type="entry name" value="FERRIC/CUPRIC REDUCTASE TRANSMEMBRANE COMPONENT"/>
    <property type="match status" value="1"/>
</dbReference>
<evidence type="ECO:0000256" key="13">
    <source>
        <dbReference type="ARBA" id="ARBA00048483"/>
    </source>
</evidence>
<dbReference type="GO" id="GO:0006826">
    <property type="term" value="P:iron ion transport"/>
    <property type="evidence" value="ECO:0007669"/>
    <property type="project" value="TreeGrafter"/>
</dbReference>
<dbReference type="GO" id="GO:0006879">
    <property type="term" value="P:intracellular iron ion homeostasis"/>
    <property type="evidence" value="ECO:0007669"/>
    <property type="project" value="TreeGrafter"/>
</dbReference>